<accession>A0ABT2LL05</accession>
<sequence>MDESAVAGDADLAPGEAAPPLRQAQERPVDPQRQTDVGLPAVDIQVKFDGLEVEPQLNVSTPPVERTYRAGEPVTFLATSNYPASVDKAEIRIFEADAVDAGRPVAVVPVAINGTADWPMPAAGNDDFAYVLRVCGRGGRYDETVPLPLHRSERALERHRDEAVAPGRGEDRTAFRNIPLKGGAVTVYGRDVPPGYRVEALGETVPVDPEQAFVVQRILPPG</sequence>
<gene>
    <name evidence="2" type="ORF">N5A92_03370</name>
</gene>
<proteinExistence type="predicted"/>
<reference evidence="2 3" key="1">
    <citation type="submission" date="2022-09" db="EMBL/GenBank/DDBJ databases">
        <title>Chelativorans salina sp. nov., a novel slightly halophilic bacterium isolated from a saline lake sediment enrichment.</title>
        <authorList>
            <person name="Gao L."/>
            <person name="Fang B.-Z."/>
            <person name="Li W.-J."/>
        </authorList>
    </citation>
    <scope>NUCLEOTIDE SEQUENCE [LARGE SCALE GENOMIC DNA]</scope>
    <source>
        <strain evidence="2 3">EGI FJ00035</strain>
    </source>
</reference>
<comment type="caution">
    <text evidence="2">The sequence shown here is derived from an EMBL/GenBank/DDBJ whole genome shotgun (WGS) entry which is preliminary data.</text>
</comment>
<dbReference type="RefSeq" id="WP_260900426.1">
    <property type="nucleotide sequence ID" value="NZ_JAOCZP010000001.1"/>
</dbReference>
<evidence type="ECO:0000313" key="2">
    <source>
        <dbReference type="EMBL" id="MCT7374073.1"/>
    </source>
</evidence>
<evidence type="ECO:0000313" key="3">
    <source>
        <dbReference type="Proteomes" id="UP001320831"/>
    </source>
</evidence>
<dbReference type="Proteomes" id="UP001320831">
    <property type="component" value="Unassembled WGS sequence"/>
</dbReference>
<protein>
    <submittedName>
        <fullName evidence="2">Uncharacterized protein</fullName>
    </submittedName>
</protein>
<evidence type="ECO:0000256" key="1">
    <source>
        <dbReference type="SAM" id="MobiDB-lite"/>
    </source>
</evidence>
<keyword evidence="3" id="KW-1185">Reference proteome</keyword>
<organism evidence="2 3">
    <name type="scientific">Chelativorans salis</name>
    <dbReference type="NCBI Taxonomy" id="2978478"/>
    <lineage>
        <taxon>Bacteria</taxon>
        <taxon>Pseudomonadati</taxon>
        <taxon>Pseudomonadota</taxon>
        <taxon>Alphaproteobacteria</taxon>
        <taxon>Hyphomicrobiales</taxon>
        <taxon>Phyllobacteriaceae</taxon>
        <taxon>Chelativorans</taxon>
    </lineage>
</organism>
<name>A0ABT2LL05_9HYPH</name>
<feature type="region of interest" description="Disordered" evidence="1">
    <location>
        <begin position="1"/>
        <end position="36"/>
    </location>
</feature>
<dbReference type="EMBL" id="JAOCZP010000001">
    <property type="protein sequence ID" value="MCT7374073.1"/>
    <property type="molecule type" value="Genomic_DNA"/>
</dbReference>